<organism evidence="1">
    <name type="scientific">Streptomyces filamentosus</name>
    <name type="common">Streptomyces roseosporus</name>
    <dbReference type="NCBI Taxonomy" id="67294"/>
    <lineage>
        <taxon>Bacteria</taxon>
        <taxon>Bacillati</taxon>
        <taxon>Actinomycetota</taxon>
        <taxon>Actinomycetes</taxon>
        <taxon>Kitasatosporales</taxon>
        <taxon>Streptomycetaceae</taxon>
        <taxon>Streptomyces</taxon>
    </lineage>
</organism>
<reference evidence="2" key="2">
    <citation type="submission" date="2021-08" db="EMBL/GenBank/DDBJ databases">
        <title>DNA methylation of m4C regulates biosynthesis of daptomycin in Streptomyces roseosporus L30.</title>
        <authorList>
            <person name="Fang J.-L."/>
        </authorList>
    </citation>
    <scope>NUCLEOTIDE SEQUENCE</scope>
    <source>
        <strain evidence="2">L30</strain>
    </source>
</reference>
<reference evidence="1" key="1">
    <citation type="journal article" date="2018" name="ChemBioChem">
        <title>Auroramycin, a potent antibiotic from Streptomyces roseosporus by CRISPR-Cas9 activation.</title>
        <authorList>
            <person name="Zhao H."/>
            <person name="Lim Y.H."/>
            <person name="Wong F.T."/>
            <person name="Yeo W.L."/>
            <person name="Ching K.C."/>
            <person name="Lim Y.W."/>
            <person name="Heng E."/>
            <person name="Chen S."/>
            <person name="Tsai D.J."/>
            <person name="Lauderdale T.L."/>
            <person name="Shia K.S."/>
            <person name="Ho Y.S."/>
            <person name="Hoon S."/>
            <person name="Ang E.L."/>
            <person name="Zhang M.M."/>
        </authorList>
    </citation>
    <scope>NUCLEOTIDE SEQUENCE</scope>
    <source>
        <strain evidence="1">NRRL 15998</strain>
    </source>
</reference>
<dbReference type="RefSeq" id="WP_010072411.1">
    <property type="nucleotide sequence ID" value="NZ_CP098609.1"/>
</dbReference>
<dbReference type="Proteomes" id="UP001056079">
    <property type="component" value="Chromosome"/>
</dbReference>
<dbReference type="AlphaFoldDB" id="A0A2U9I6H1"/>
<gene>
    <name evidence="2" type="ORF">K7395_06825</name>
</gene>
<accession>A0A2U9I6H1</accession>
<evidence type="ECO:0000313" key="3">
    <source>
        <dbReference type="Proteomes" id="UP001056079"/>
    </source>
</evidence>
<sequence>MDAFTAGLLQRIKTTESDLTRAREDGDDFLADVEQGELDDLRRLAAEHGVEIGATSA</sequence>
<proteinExistence type="predicted"/>
<name>A0A2U9I6H1_STRFL</name>
<dbReference type="EMBL" id="CP098609">
    <property type="protein sequence ID" value="USC46473.1"/>
    <property type="molecule type" value="Genomic_DNA"/>
</dbReference>
<keyword evidence="3" id="KW-1185">Reference proteome</keyword>
<evidence type="ECO:0000313" key="1">
    <source>
        <dbReference type="EMBL" id="AWR88436.1"/>
    </source>
</evidence>
<evidence type="ECO:0000313" key="2">
    <source>
        <dbReference type="EMBL" id="USC46473.1"/>
    </source>
</evidence>
<protein>
    <submittedName>
        <fullName evidence="1">Uncharacterized protein</fullName>
    </submittedName>
</protein>
<dbReference type="GeneID" id="91290323"/>
<dbReference type="EMBL" id="MH101993">
    <property type="protein sequence ID" value="AWR88436.1"/>
    <property type="molecule type" value="Genomic_DNA"/>
</dbReference>